<dbReference type="AlphaFoldDB" id="A0AAD1WWS1"/>
<dbReference type="EMBL" id="CAKOES020000082">
    <property type="protein sequence ID" value="CAH2329906.1"/>
    <property type="molecule type" value="Genomic_DNA"/>
</dbReference>
<evidence type="ECO:0000313" key="1">
    <source>
        <dbReference type="EMBL" id="CAH2329906.1"/>
    </source>
</evidence>
<organism evidence="1 2">
    <name type="scientific">Pelobates cultripes</name>
    <name type="common">Western spadefoot toad</name>
    <dbReference type="NCBI Taxonomy" id="61616"/>
    <lineage>
        <taxon>Eukaryota</taxon>
        <taxon>Metazoa</taxon>
        <taxon>Chordata</taxon>
        <taxon>Craniata</taxon>
        <taxon>Vertebrata</taxon>
        <taxon>Euteleostomi</taxon>
        <taxon>Amphibia</taxon>
        <taxon>Batrachia</taxon>
        <taxon>Anura</taxon>
        <taxon>Pelobatoidea</taxon>
        <taxon>Pelobatidae</taxon>
        <taxon>Pelobates</taxon>
    </lineage>
</organism>
<name>A0AAD1WWS1_PELCU</name>
<protein>
    <submittedName>
        <fullName evidence="1">Uncharacterized protein</fullName>
    </submittedName>
</protein>
<accession>A0AAD1WWS1</accession>
<sequence>MRIAASRDMTLKSSLNNLRIRGISESVEPSELKDYFQVVLNTVKSDITMSELTLDRIHRLPKPKIIPSSAPRDVMIRIHHYHVKKEFFNK</sequence>
<gene>
    <name evidence="1" type="ORF">PECUL_23A000571</name>
</gene>
<feature type="non-terminal residue" evidence="1">
    <location>
        <position position="90"/>
    </location>
</feature>
<reference evidence="1" key="1">
    <citation type="submission" date="2022-03" db="EMBL/GenBank/DDBJ databases">
        <authorList>
            <person name="Alioto T."/>
            <person name="Alioto T."/>
            <person name="Gomez Garrido J."/>
        </authorList>
    </citation>
    <scope>NUCLEOTIDE SEQUENCE</scope>
</reference>
<keyword evidence="2" id="KW-1185">Reference proteome</keyword>
<evidence type="ECO:0000313" key="2">
    <source>
        <dbReference type="Proteomes" id="UP001295444"/>
    </source>
</evidence>
<proteinExistence type="predicted"/>
<comment type="caution">
    <text evidence="1">The sequence shown here is derived from an EMBL/GenBank/DDBJ whole genome shotgun (WGS) entry which is preliminary data.</text>
</comment>
<dbReference type="Gene3D" id="3.30.70.1820">
    <property type="entry name" value="L1 transposable element, RRM domain"/>
    <property type="match status" value="1"/>
</dbReference>
<dbReference type="Proteomes" id="UP001295444">
    <property type="component" value="Unassembled WGS sequence"/>
</dbReference>